<sequence length="78" mass="8612">MRFTNTKSETLKLRVSPIFKLILKEAADAAQRSMVDMLKVLLEDYRERKGVTSPDPKTAPLAHKRVRAACRATAGAAA</sequence>
<accession>A0ABU5WKY4</accession>
<dbReference type="Proteomes" id="UP001304467">
    <property type="component" value="Unassembled WGS sequence"/>
</dbReference>
<keyword evidence="2" id="KW-1185">Reference proteome</keyword>
<protein>
    <recommendedName>
        <fullName evidence="3">CopG family transcriptional regulator</fullName>
    </recommendedName>
</protein>
<dbReference type="EMBL" id="JAWRLE010000013">
    <property type="protein sequence ID" value="MEB2579390.1"/>
    <property type="molecule type" value="Genomic_DNA"/>
</dbReference>
<evidence type="ECO:0000313" key="2">
    <source>
        <dbReference type="Proteomes" id="UP001304467"/>
    </source>
</evidence>
<evidence type="ECO:0008006" key="3">
    <source>
        <dbReference type="Google" id="ProtNLM"/>
    </source>
</evidence>
<name>A0ABU5WKY4_9BURK</name>
<comment type="caution">
    <text evidence="1">The sequence shown here is derived from an EMBL/GenBank/DDBJ whole genome shotgun (WGS) entry which is preliminary data.</text>
</comment>
<evidence type="ECO:0000313" key="1">
    <source>
        <dbReference type="EMBL" id="MEB2579390.1"/>
    </source>
</evidence>
<proteinExistence type="predicted"/>
<dbReference type="RefSeq" id="WP_089465277.1">
    <property type="nucleotide sequence ID" value="NZ_JAWRKY010000005.1"/>
</dbReference>
<reference evidence="1 2" key="1">
    <citation type="journal article" date="2023" name="Front. Microbiol.">
        <title>Genomic analyses of Burkholderia respiratory isolates indicates two evolutionarily distinct B. anthina clades.</title>
        <authorList>
            <person name="Pham A."/>
            <person name="Volmer J.G."/>
            <person name="Chambers D.C."/>
            <person name="Smith D.J."/>
            <person name="Reid D.W."/>
            <person name="Burr L."/>
            <person name="Wells T.J."/>
        </authorList>
    </citation>
    <scope>NUCLEOTIDE SEQUENCE [LARGE SCALE GENOMIC DNA]</scope>
    <source>
        <strain evidence="1 2">BCCIQ07A</strain>
    </source>
</reference>
<gene>
    <name evidence="1" type="ORF">SB593_10525</name>
</gene>
<organism evidence="1 2">
    <name type="scientific">Burkholderia anthinoferrum</name>
    <dbReference type="NCBI Taxonomy" id="3090833"/>
    <lineage>
        <taxon>Bacteria</taxon>
        <taxon>Pseudomonadati</taxon>
        <taxon>Pseudomonadota</taxon>
        <taxon>Betaproteobacteria</taxon>
        <taxon>Burkholderiales</taxon>
        <taxon>Burkholderiaceae</taxon>
        <taxon>Burkholderia</taxon>
    </lineage>
</organism>